<evidence type="ECO:0008006" key="5">
    <source>
        <dbReference type="Google" id="ProtNLM"/>
    </source>
</evidence>
<reference evidence="4" key="1">
    <citation type="journal article" date="2014" name="Front. Microbiol.">
        <title>High frequency of phylogenetically diverse reductive dehalogenase-homologous genes in deep subseafloor sedimentary metagenomes.</title>
        <authorList>
            <person name="Kawai M."/>
            <person name="Futagami T."/>
            <person name="Toyoda A."/>
            <person name="Takaki Y."/>
            <person name="Nishi S."/>
            <person name="Hori S."/>
            <person name="Arai W."/>
            <person name="Tsubouchi T."/>
            <person name="Morono Y."/>
            <person name="Uchiyama I."/>
            <person name="Ito T."/>
            <person name="Fujiyama A."/>
            <person name="Inagaki F."/>
            <person name="Takami H."/>
        </authorList>
    </citation>
    <scope>NUCLEOTIDE SEQUENCE</scope>
    <source>
        <strain evidence="4">Expedition CK06-06</strain>
    </source>
</reference>
<comment type="caution">
    <text evidence="4">The sequence shown here is derived from an EMBL/GenBank/DDBJ whole genome shotgun (WGS) entry which is preliminary data.</text>
</comment>
<dbReference type="InterPro" id="IPR050463">
    <property type="entry name" value="Gfo/Idh/MocA_oxidrdct_glycsds"/>
</dbReference>
<dbReference type="PANTHER" id="PTHR43818">
    <property type="entry name" value="BCDNA.GH03377"/>
    <property type="match status" value="1"/>
</dbReference>
<sequence length="221" mass="24280">SKIRLAIVGCGGMGHRHLAGLAELHRAGLSDFELVGACDPVSENAESLAQQAREHFGEPPAVVSNLEELTALGIESVDITTAPNHHHTIAVEALQHGWHVMVEKPMGLTVRTCNIIRRAAEQSDCILSVAENYRRDPINRLARALLQTEVIGTPRLLLHNSMGGGDRMVITVWRHQKNASGVLVDVGVHYADMMEYLLGEVVSVYAQSRLYERIRKNLVEG</sequence>
<accession>X1W1F9</accession>
<gene>
    <name evidence="4" type="ORF">S12H4_55552</name>
</gene>
<evidence type="ECO:0000313" key="4">
    <source>
        <dbReference type="EMBL" id="GAJ21885.1"/>
    </source>
</evidence>
<dbReference type="InterPro" id="IPR055170">
    <property type="entry name" value="GFO_IDH_MocA-like_dom"/>
</dbReference>
<protein>
    <recommendedName>
        <fullName evidence="5">Gfo/Idh/MocA-like oxidoreductase N-terminal domain-containing protein</fullName>
    </recommendedName>
</protein>
<feature type="domain" description="GFO/IDH/MocA-like oxidoreductase" evidence="3">
    <location>
        <begin position="140"/>
        <end position="209"/>
    </location>
</feature>
<dbReference type="Gene3D" id="3.40.50.720">
    <property type="entry name" value="NAD(P)-binding Rossmann-like Domain"/>
    <property type="match status" value="1"/>
</dbReference>
<organism evidence="4">
    <name type="scientific">marine sediment metagenome</name>
    <dbReference type="NCBI Taxonomy" id="412755"/>
    <lineage>
        <taxon>unclassified sequences</taxon>
        <taxon>metagenomes</taxon>
        <taxon>ecological metagenomes</taxon>
    </lineage>
</organism>
<dbReference type="InterPro" id="IPR036291">
    <property type="entry name" value="NAD(P)-bd_dom_sf"/>
</dbReference>
<dbReference type="SUPFAM" id="SSF55347">
    <property type="entry name" value="Glyceraldehyde-3-phosphate dehydrogenase-like, C-terminal domain"/>
    <property type="match status" value="1"/>
</dbReference>
<dbReference type="GO" id="GO:0016491">
    <property type="term" value="F:oxidoreductase activity"/>
    <property type="evidence" value="ECO:0007669"/>
    <property type="project" value="UniProtKB-KW"/>
</dbReference>
<dbReference type="Pfam" id="PF22725">
    <property type="entry name" value="GFO_IDH_MocA_C3"/>
    <property type="match status" value="1"/>
</dbReference>
<evidence type="ECO:0000259" key="3">
    <source>
        <dbReference type="Pfam" id="PF22725"/>
    </source>
</evidence>
<feature type="domain" description="Gfo/Idh/MocA-like oxidoreductase N-terminal" evidence="2">
    <location>
        <begin position="3"/>
        <end position="130"/>
    </location>
</feature>
<dbReference type="Gene3D" id="3.30.360.10">
    <property type="entry name" value="Dihydrodipicolinate Reductase, domain 2"/>
    <property type="match status" value="1"/>
</dbReference>
<dbReference type="EMBL" id="BARW01035647">
    <property type="protein sequence ID" value="GAJ21885.1"/>
    <property type="molecule type" value="Genomic_DNA"/>
</dbReference>
<feature type="non-terminal residue" evidence="4">
    <location>
        <position position="221"/>
    </location>
</feature>
<dbReference type="GO" id="GO:0000166">
    <property type="term" value="F:nucleotide binding"/>
    <property type="evidence" value="ECO:0007669"/>
    <property type="project" value="InterPro"/>
</dbReference>
<dbReference type="InterPro" id="IPR000683">
    <property type="entry name" value="Gfo/Idh/MocA-like_OxRdtase_N"/>
</dbReference>
<dbReference type="PANTHER" id="PTHR43818:SF11">
    <property type="entry name" value="BCDNA.GH03377"/>
    <property type="match status" value="1"/>
</dbReference>
<proteinExistence type="predicted"/>
<feature type="non-terminal residue" evidence="4">
    <location>
        <position position="1"/>
    </location>
</feature>
<name>X1W1F9_9ZZZZ</name>
<dbReference type="AlphaFoldDB" id="X1W1F9"/>
<dbReference type="Pfam" id="PF01408">
    <property type="entry name" value="GFO_IDH_MocA"/>
    <property type="match status" value="1"/>
</dbReference>
<evidence type="ECO:0000259" key="2">
    <source>
        <dbReference type="Pfam" id="PF01408"/>
    </source>
</evidence>
<dbReference type="SUPFAM" id="SSF51735">
    <property type="entry name" value="NAD(P)-binding Rossmann-fold domains"/>
    <property type="match status" value="1"/>
</dbReference>
<evidence type="ECO:0000256" key="1">
    <source>
        <dbReference type="ARBA" id="ARBA00023002"/>
    </source>
</evidence>
<keyword evidence="1" id="KW-0560">Oxidoreductase</keyword>